<accession>A0AC59Z721</accession>
<protein>
    <submittedName>
        <fullName evidence="1">Uncharacterized protein</fullName>
    </submittedName>
</protein>
<organism evidence="1 2">
    <name type="scientific">Rangifer tarandus platyrhynchus</name>
    <name type="common">Svalbard reindeer</name>
    <dbReference type="NCBI Taxonomy" id="3082113"/>
    <lineage>
        <taxon>Eukaryota</taxon>
        <taxon>Metazoa</taxon>
        <taxon>Chordata</taxon>
        <taxon>Craniata</taxon>
        <taxon>Vertebrata</taxon>
        <taxon>Euteleostomi</taxon>
        <taxon>Mammalia</taxon>
        <taxon>Eutheria</taxon>
        <taxon>Laurasiatheria</taxon>
        <taxon>Artiodactyla</taxon>
        <taxon>Ruminantia</taxon>
        <taxon>Pecora</taxon>
        <taxon>Cervidae</taxon>
        <taxon>Odocoileinae</taxon>
        <taxon>Rangifer</taxon>
    </lineage>
</organism>
<dbReference type="EMBL" id="OX596109">
    <property type="protein sequence ID" value="CAN0281653.1"/>
    <property type="molecule type" value="Genomic_DNA"/>
</dbReference>
<evidence type="ECO:0000313" key="1">
    <source>
        <dbReference type="EMBL" id="CAN0281653.1"/>
    </source>
</evidence>
<gene>
    <name evidence="1" type="ORF">MRATA1EN22A_LOCUS14863</name>
</gene>
<proteinExistence type="predicted"/>
<reference evidence="1" key="2">
    <citation type="submission" date="2025-03" db="EMBL/GenBank/DDBJ databases">
        <authorList>
            <consortium name="ELIXIR-Norway"/>
            <consortium name="Elixir Norway"/>
        </authorList>
    </citation>
    <scope>NUCLEOTIDE SEQUENCE</scope>
</reference>
<sequence length="142" mass="15916">MENELLFLFKYGVATGAWTESRVEPDPFARATDFVHNTDWLGEGGSFLPWHLRPHPGLEAQDRSSDSQRQAAPLQSRVTANSARKKRTALGRGWLREETRSTYLCGFYHKLEGAELTWMKLNVLLSLLVLSKKQPPSSSGGA</sequence>
<reference evidence="1" key="1">
    <citation type="submission" date="2023-05" db="EMBL/GenBank/DDBJ databases">
        <authorList>
            <consortium name="ELIXIR-Norway"/>
        </authorList>
    </citation>
    <scope>NUCLEOTIDE SEQUENCE</scope>
</reference>
<dbReference type="Proteomes" id="UP001162501">
    <property type="component" value="Chromosome 25"/>
</dbReference>
<name>A0AC59Z721_RANTA</name>
<evidence type="ECO:0000313" key="2">
    <source>
        <dbReference type="Proteomes" id="UP001162501"/>
    </source>
</evidence>